<feature type="transmembrane region" description="Helical" evidence="9">
    <location>
        <begin position="341"/>
        <end position="359"/>
    </location>
</feature>
<dbReference type="GO" id="GO:0048039">
    <property type="term" value="F:ubiquinone binding"/>
    <property type="evidence" value="ECO:0007669"/>
    <property type="project" value="TreeGrafter"/>
</dbReference>
<reference evidence="12 13" key="1">
    <citation type="submission" date="2016-04" db="EMBL/GenBank/DDBJ databases">
        <authorList>
            <consortium name="Pathogen Informatics"/>
        </authorList>
    </citation>
    <scope>NUCLEOTIDE SEQUENCE [LARGE SCALE GENOMIC DNA]</scope>
    <source>
        <strain evidence="12 13">H044680328</strain>
    </source>
</reference>
<evidence type="ECO:0000259" key="10">
    <source>
        <dbReference type="Pfam" id="PF00361"/>
    </source>
</evidence>
<dbReference type="NCBIfam" id="NF004501">
    <property type="entry name" value="PRK05846.1-5"/>
    <property type="match status" value="1"/>
</dbReference>
<dbReference type="GeneID" id="56590243"/>
<dbReference type="KEGG" id="btrm:SAMEA390648702499"/>
<keyword evidence="6" id="KW-0520">NAD</keyword>
<dbReference type="PANTHER" id="PTHR43507">
    <property type="entry name" value="NADH-UBIQUINONE OXIDOREDUCTASE CHAIN 4"/>
    <property type="match status" value="1"/>
</dbReference>
<keyword evidence="5 9" id="KW-1133">Transmembrane helix</keyword>
<evidence type="ECO:0000256" key="3">
    <source>
        <dbReference type="ARBA" id="ARBA00022692"/>
    </source>
</evidence>
<feature type="transmembrane region" description="Helical" evidence="9">
    <location>
        <begin position="119"/>
        <end position="137"/>
    </location>
</feature>
<comment type="similarity">
    <text evidence="2">Belongs to the complex I subunit 4 family.</text>
</comment>
<evidence type="ECO:0000256" key="5">
    <source>
        <dbReference type="ARBA" id="ARBA00022989"/>
    </source>
</evidence>
<feature type="transmembrane region" description="Helical" evidence="9">
    <location>
        <begin position="380"/>
        <end position="401"/>
    </location>
</feature>
<dbReference type="NCBIfam" id="TIGR01972">
    <property type="entry name" value="NDH_I_M"/>
    <property type="match status" value="1"/>
</dbReference>
<keyword evidence="13" id="KW-1185">Reference proteome</keyword>
<keyword evidence="12" id="KW-0560">Oxidoreductase</keyword>
<dbReference type="GO" id="GO:0008137">
    <property type="term" value="F:NADH dehydrogenase (ubiquinone) activity"/>
    <property type="evidence" value="ECO:0007669"/>
    <property type="project" value="InterPro"/>
</dbReference>
<dbReference type="GO" id="GO:0016020">
    <property type="term" value="C:membrane"/>
    <property type="evidence" value="ECO:0007669"/>
    <property type="project" value="UniProtKB-SubCell"/>
</dbReference>
<keyword evidence="7 9" id="KW-0472">Membrane</keyword>
<dbReference type="EMBL" id="LT546645">
    <property type="protein sequence ID" value="SAI70824.1"/>
    <property type="molecule type" value="Genomic_DNA"/>
</dbReference>
<dbReference type="InterPro" id="IPR010227">
    <property type="entry name" value="NADH_Q_OxRdtase_chainM/4"/>
</dbReference>
<dbReference type="EC" id="1.6.5.3" evidence="12"/>
<dbReference type="Pfam" id="PF01059">
    <property type="entry name" value="Oxidored_q5_N"/>
    <property type="match status" value="1"/>
</dbReference>
<accession>A0A157N835</accession>
<dbReference type="InterPro" id="IPR003918">
    <property type="entry name" value="NADH_UbQ_OxRdtase"/>
</dbReference>
<dbReference type="InterPro" id="IPR001750">
    <property type="entry name" value="ND/Mrp_TM"/>
</dbReference>
<sequence length="500" mass="54723">MMASEMASNTFPWLTLAIFVPIVFGLLVLALGRDDRPCLTRGLSLIGAIAGFLVTIPVYTGFDKTTAAMQFVEKTSWIESFNVNYHLGVDGISIWFVLLTAFITIIVVAAGWEVITNRVSQYMAAFLILSGLMVGVFSALDGLLFYVFFEATLIPMYIIVGVWGGPNRVYAAFKFFLYTLLGSLLTLVAFIYLWNASGGSFDIQTWQQTKLGYTPQILIFVALFAAFAVKVPMWPVHTWLPDAHVEAPTGGSVVLAAIMLKLGAYGFLRFSLPIVPDAAHSLAGVMIALSLVAVIYIGLVAMVQDDMKKLVAYSSVAHMGFVTLGFFVFNTAGMEGAIVQMISHGFVSGAMFLCIGVLYDRLHSRRIADYGGVVNVMPRFATFFVLFSMANSGLPATSGFVGEFMVIMGAVEHNFWVGLLTATALIFGAAYSLWMVKRVIFGDITNDAVRTMPDLNRREFWILGVMAIAVLYMGIYPKPFTDVMHVSVEALLQHVAVSKL</sequence>
<evidence type="ECO:0000256" key="7">
    <source>
        <dbReference type="ARBA" id="ARBA00023136"/>
    </source>
</evidence>
<evidence type="ECO:0000313" key="13">
    <source>
        <dbReference type="Proteomes" id="UP000076825"/>
    </source>
</evidence>
<dbReference type="OrthoDB" id="9768329at2"/>
<proteinExistence type="inferred from homology"/>
<feature type="transmembrane region" description="Helical" evidence="9">
    <location>
        <begin position="460"/>
        <end position="477"/>
    </location>
</feature>
<feature type="transmembrane region" description="Helical" evidence="9">
    <location>
        <begin position="213"/>
        <end position="231"/>
    </location>
</feature>
<dbReference type="GO" id="GO:0012505">
    <property type="term" value="C:endomembrane system"/>
    <property type="evidence" value="ECO:0007669"/>
    <property type="project" value="UniProtKB-SubCell"/>
</dbReference>
<dbReference type="PANTHER" id="PTHR43507:SF1">
    <property type="entry name" value="NADH-UBIQUINONE OXIDOREDUCTASE CHAIN 4"/>
    <property type="match status" value="1"/>
</dbReference>
<keyword evidence="4" id="KW-1278">Translocase</keyword>
<evidence type="ECO:0000256" key="4">
    <source>
        <dbReference type="ARBA" id="ARBA00022967"/>
    </source>
</evidence>
<feature type="transmembrane region" description="Helical" evidence="9">
    <location>
        <begin position="413"/>
        <end position="434"/>
    </location>
</feature>
<evidence type="ECO:0000313" key="12">
    <source>
        <dbReference type="EMBL" id="SAI70824.1"/>
    </source>
</evidence>
<dbReference type="RefSeq" id="WP_025518021.1">
    <property type="nucleotide sequence ID" value="NZ_CP016340.1"/>
</dbReference>
<gene>
    <name evidence="12" type="primary">nuoM</name>
    <name evidence="12" type="ORF">SAMEA3906487_02499</name>
</gene>
<feature type="domain" description="NADH:quinone oxidoreductase/Mrp antiporter transmembrane" evidence="10">
    <location>
        <begin position="141"/>
        <end position="423"/>
    </location>
</feature>
<name>A0A157N835_9BORD</name>
<organism evidence="12 13">
    <name type="scientific">Bordetella trematum</name>
    <dbReference type="NCBI Taxonomy" id="123899"/>
    <lineage>
        <taxon>Bacteria</taxon>
        <taxon>Pseudomonadati</taxon>
        <taxon>Pseudomonadota</taxon>
        <taxon>Betaproteobacteria</taxon>
        <taxon>Burkholderiales</taxon>
        <taxon>Alcaligenaceae</taxon>
        <taxon>Bordetella</taxon>
    </lineage>
</organism>
<feature type="transmembrane region" description="Helical" evidence="9">
    <location>
        <begin position="92"/>
        <end position="112"/>
    </location>
</feature>
<dbReference type="Pfam" id="PF00361">
    <property type="entry name" value="Proton_antipo_M"/>
    <property type="match status" value="1"/>
</dbReference>
<dbReference type="PRINTS" id="PR01437">
    <property type="entry name" value="NUOXDRDTASE4"/>
</dbReference>
<dbReference type="GO" id="GO:0003954">
    <property type="term" value="F:NADH dehydrogenase activity"/>
    <property type="evidence" value="ECO:0007669"/>
    <property type="project" value="TreeGrafter"/>
</dbReference>
<comment type="subcellular location">
    <subcellularLocation>
        <location evidence="1">Endomembrane system</location>
        <topology evidence="1">Multi-pass membrane protein</topology>
    </subcellularLocation>
    <subcellularLocation>
        <location evidence="8">Membrane</location>
        <topology evidence="8">Multi-pass membrane protein</topology>
    </subcellularLocation>
</comment>
<evidence type="ECO:0000256" key="8">
    <source>
        <dbReference type="RuleBase" id="RU000320"/>
    </source>
</evidence>
<feature type="transmembrane region" description="Helical" evidence="9">
    <location>
        <begin position="310"/>
        <end position="329"/>
    </location>
</feature>
<evidence type="ECO:0000256" key="9">
    <source>
        <dbReference type="SAM" id="Phobius"/>
    </source>
</evidence>
<dbReference type="Proteomes" id="UP000076825">
    <property type="component" value="Chromosome 1"/>
</dbReference>
<keyword evidence="3 8" id="KW-0812">Transmembrane</keyword>
<dbReference type="NCBIfam" id="NF004499">
    <property type="entry name" value="PRK05846.1-3"/>
    <property type="match status" value="1"/>
</dbReference>
<feature type="transmembrane region" description="Helical" evidence="9">
    <location>
        <begin position="175"/>
        <end position="193"/>
    </location>
</feature>
<evidence type="ECO:0000256" key="2">
    <source>
        <dbReference type="ARBA" id="ARBA00009025"/>
    </source>
</evidence>
<dbReference type="eggNOG" id="COG1008">
    <property type="taxonomic scope" value="Bacteria"/>
</dbReference>
<dbReference type="PATRIC" id="fig|123899.6.peg.2486"/>
<dbReference type="InterPro" id="IPR000260">
    <property type="entry name" value="NADH4_N"/>
</dbReference>
<protein>
    <submittedName>
        <fullName evidence="12">NADH dehydrogenase subunit M</fullName>
        <ecNumber evidence="12">1.6.5.11</ecNumber>
        <ecNumber evidence="12">1.6.5.3</ecNumber>
    </submittedName>
</protein>
<dbReference type="GO" id="GO:0042773">
    <property type="term" value="P:ATP synthesis coupled electron transport"/>
    <property type="evidence" value="ECO:0007669"/>
    <property type="project" value="InterPro"/>
</dbReference>
<dbReference type="EC" id="1.6.5.11" evidence="12"/>
<feature type="transmembrane region" description="Helical" evidence="9">
    <location>
        <begin position="143"/>
        <end position="163"/>
    </location>
</feature>
<evidence type="ECO:0000256" key="1">
    <source>
        <dbReference type="ARBA" id="ARBA00004127"/>
    </source>
</evidence>
<evidence type="ECO:0000259" key="11">
    <source>
        <dbReference type="Pfam" id="PF01059"/>
    </source>
</evidence>
<feature type="domain" description="NADH:ubiquinone oxidoreductase chain 4 N-terminal" evidence="11">
    <location>
        <begin position="71"/>
        <end position="131"/>
    </location>
</feature>
<dbReference type="AlphaFoldDB" id="A0A157N835"/>
<feature type="transmembrane region" description="Helical" evidence="9">
    <location>
        <begin position="12"/>
        <end position="31"/>
    </location>
</feature>
<dbReference type="STRING" id="123899.SAMEA3906487_02499"/>
<dbReference type="GO" id="GO:0015990">
    <property type="term" value="P:electron transport coupled proton transport"/>
    <property type="evidence" value="ECO:0007669"/>
    <property type="project" value="TreeGrafter"/>
</dbReference>
<evidence type="ECO:0000256" key="6">
    <source>
        <dbReference type="ARBA" id="ARBA00023027"/>
    </source>
</evidence>
<feature type="transmembrane region" description="Helical" evidence="9">
    <location>
        <begin position="43"/>
        <end position="62"/>
    </location>
</feature>
<feature type="transmembrane region" description="Helical" evidence="9">
    <location>
        <begin position="278"/>
        <end position="303"/>
    </location>
</feature>
<feature type="transmembrane region" description="Helical" evidence="9">
    <location>
        <begin position="252"/>
        <end position="272"/>
    </location>
</feature>